<comment type="caution">
    <text evidence="1">The sequence shown here is derived from an EMBL/GenBank/DDBJ whole genome shotgun (WGS) entry which is preliminary data.</text>
</comment>
<dbReference type="AlphaFoldDB" id="A0A7C8IAH4"/>
<feature type="non-terminal residue" evidence="1">
    <location>
        <position position="1"/>
    </location>
</feature>
<dbReference type="Proteomes" id="UP000481861">
    <property type="component" value="Unassembled WGS sequence"/>
</dbReference>
<keyword evidence="2" id="KW-1185">Reference proteome</keyword>
<reference evidence="1 2" key="1">
    <citation type="submission" date="2020-01" db="EMBL/GenBank/DDBJ databases">
        <authorList>
            <consortium name="DOE Joint Genome Institute"/>
            <person name="Haridas S."/>
            <person name="Albert R."/>
            <person name="Binder M."/>
            <person name="Bloem J."/>
            <person name="Labutti K."/>
            <person name="Salamov A."/>
            <person name="Andreopoulos B."/>
            <person name="Baker S.E."/>
            <person name="Barry K."/>
            <person name="Bills G."/>
            <person name="Bluhm B.H."/>
            <person name="Cannon C."/>
            <person name="Castanera R."/>
            <person name="Culley D.E."/>
            <person name="Daum C."/>
            <person name="Ezra D."/>
            <person name="Gonzalez J.B."/>
            <person name="Henrissat B."/>
            <person name="Kuo A."/>
            <person name="Liang C."/>
            <person name="Lipzen A."/>
            <person name="Lutzoni F."/>
            <person name="Magnuson J."/>
            <person name="Mondo S."/>
            <person name="Nolan M."/>
            <person name="Ohm R."/>
            <person name="Pangilinan J."/>
            <person name="Park H.-J.H."/>
            <person name="Ramirez L."/>
            <person name="Alfaro M."/>
            <person name="Sun H."/>
            <person name="Tritt A."/>
            <person name="Yoshinaga Y."/>
            <person name="Zwiers L.-H.L."/>
            <person name="Turgeon B.G."/>
            <person name="Goodwin S.B."/>
            <person name="Spatafora J.W."/>
            <person name="Crous P.W."/>
            <person name="Grigoriev I.V."/>
        </authorList>
    </citation>
    <scope>NUCLEOTIDE SEQUENCE [LARGE SCALE GENOMIC DNA]</scope>
    <source>
        <strain evidence="1 2">CBS 611.86</strain>
    </source>
</reference>
<accession>A0A7C8IAH4</accession>
<protein>
    <recommendedName>
        <fullName evidence="3">F-box domain-containing protein</fullName>
    </recommendedName>
</protein>
<feature type="non-terminal residue" evidence="1">
    <location>
        <position position="331"/>
    </location>
</feature>
<gene>
    <name evidence="1" type="ORF">BDV95DRAFT_458042</name>
</gene>
<evidence type="ECO:0008006" key="3">
    <source>
        <dbReference type="Google" id="ProtNLM"/>
    </source>
</evidence>
<organism evidence="1 2">
    <name type="scientific">Massariosphaeria phaeospora</name>
    <dbReference type="NCBI Taxonomy" id="100035"/>
    <lineage>
        <taxon>Eukaryota</taxon>
        <taxon>Fungi</taxon>
        <taxon>Dikarya</taxon>
        <taxon>Ascomycota</taxon>
        <taxon>Pezizomycotina</taxon>
        <taxon>Dothideomycetes</taxon>
        <taxon>Pleosporomycetidae</taxon>
        <taxon>Pleosporales</taxon>
        <taxon>Pleosporales incertae sedis</taxon>
        <taxon>Massariosphaeria</taxon>
    </lineage>
</organism>
<dbReference type="OrthoDB" id="6365676at2759"/>
<dbReference type="EMBL" id="JAADJZ010000005">
    <property type="protein sequence ID" value="KAF2874689.1"/>
    <property type="molecule type" value="Genomic_DNA"/>
</dbReference>
<name>A0A7C8IAH4_9PLEO</name>
<proteinExistence type="predicted"/>
<evidence type="ECO:0000313" key="1">
    <source>
        <dbReference type="EMBL" id="KAF2874689.1"/>
    </source>
</evidence>
<sequence length="331" mass="37365">QPAFSSLPLELFLNVLDQLVGTPTSQRPIALPPTHSTTRTLRALTLVSRDIYPIASRYLYTHSLYLDTCQRYTLFRRTLALPLGNQHPLALPYNTPTRNEPLFAAADLPRHITALFVSPQKLLAAGAAPMVRLPQVIDLCARVGSSLRRLALDLQPVYSSYSEARAFKPHVADNQIFLGMPRLEELVCSYDTMDYFVLPPPRLKRLAVTSQGLNAVQQRFCFAVASLEVLVFIQGVDMEAAHIDMLFEAYHGRHLDVVMVELEANHRCPVGMREWTDEDRVTVWEADVGYRSDEDDLLLCDNWIWANGVAGTLWGCEKRRKGASRESQMQL</sequence>
<evidence type="ECO:0000313" key="2">
    <source>
        <dbReference type="Proteomes" id="UP000481861"/>
    </source>
</evidence>